<dbReference type="AlphaFoldDB" id="A0A8S3QST5"/>
<comment type="caution">
    <text evidence="1">The sequence shown here is derived from an EMBL/GenBank/DDBJ whole genome shotgun (WGS) entry which is preliminary data.</text>
</comment>
<gene>
    <name evidence="1" type="ORF">MEDL_11103</name>
</gene>
<evidence type="ECO:0000313" key="2">
    <source>
        <dbReference type="Proteomes" id="UP000683360"/>
    </source>
</evidence>
<dbReference type="EMBL" id="CAJPWZ010000550">
    <property type="protein sequence ID" value="CAG2196237.1"/>
    <property type="molecule type" value="Genomic_DNA"/>
</dbReference>
<organism evidence="1 2">
    <name type="scientific">Mytilus edulis</name>
    <name type="common">Blue mussel</name>
    <dbReference type="NCBI Taxonomy" id="6550"/>
    <lineage>
        <taxon>Eukaryota</taxon>
        <taxon>Metazoa</taxon>
        <taxon>Spiralia</taxon>
        <taxon>Lophotrochozoa</taxon>
        <taxon>Mollusca</taxon>
        <taxon>Bivalvia</taxon>
        <taxon>Autobranchia</taxon>
        <taxon>Pteriomorphia</taxon>
        <taxon>Mytilida</taxon>
        <taxon>Mytiloidea</taxon>
        <taxon>Mytilidae</taxon>
        <taxon>Mytilinae</taxon>
        <taxon>Mytilus</taxon>
    </lineage>
</organism>
<dbReference type="Proteomes" id="UP000683360">
    <property type="component" value="Unassembled WGS sequence"/>
</dbReference>
<accession>A0A8S3QST5</accession>
<sequence length="155" mass="18189">MAPVQASKLKNELTVYKNLYPEKEENIKKPKFKAEMITEKEDTDGMFNTCTIDTILTIMAVLQLKIGKIHDFFKNSNHRIYKANSKLPQLLRDKGISDMRRLIDFGKRLDSRNYADDINNLLQQYVIKEEFVTDCAKCGFRRWDDVKEVVNCKYV</sequence>
<name>A0A8S3QST5_MYTED</name>
<keyword evidence="2" id="KW-1185">Reference proteome</keyword>
<evidence type="ECO:0000313" key="1">
    <source>
        <dbReference type="EMBL" id="CAG2196237.1"/>
    </source>
</evidence>
<reference evidence="1" key="1">
    <citation type="submission" date="2021-03" db="EMBL/GenBank/DDBJ databases">
        <authorList>
            <person name="Bekaert M."/>
        </authorList>
    </citation>
    <scope>NUCLEOTIDE SEQUENCE</scope>
</reference>
<proteinExistence type="predicted"/>
<protein>
    <submittedName>
        <fullName evidence="1">Uncharacterized protein</fullName>
    </submittedName>
</protein>